<evidence type="ECO:0000313" key="3">
    <source>
        <dbReference type="EMBL" id="MBB4924525.1"/>
    </source>
</evidence>
<protein>
    <submittedName>
        <fullName evidence="3">Uncharacterized protein (TIGR03083 family)</fullName>
    </submittedName>
</protein>
<dbReference type="GO" id="GO:0046872">
    <property type="term" value="F:metal ion binding"/>
    <property type="evidence" value="ECO:0007669"/>
    <property type="project" value="InterPro"/>
</dbReference>
<keyword evidence="4" id="KW-1185">Reference proteome</keyword>
<organism evidence="3 4">
    <name type="scientific">Kitasatospora kifunensis</name>
    <name type="common">Streptomyces kifunensis</name>
    <dbReference type="NCBI Taxonomy" id="58351"/>
    <lineage>
        <taxon>Bacteria</taxon>
        <taxon>Bacillati</taxon>
        <taxon>Actinomycetota</taxon>
        <taxon>Actinomycetes</taxon>
        <taxon>Kitasatosporales</taxon>
        <taxon>Streptomycetaceae</taxon>
        <taxon>Kitasatospora</taxon>
    </lineage>
</organism>
<dbReference type="RefSeq" id="WP_184936457.1">
    <property type="nucleotide sequence ID" value="NZ_JACHJV010000001.1"/>
</dbReference>
<comment type="caution">
    <text evidence="3">The sequence shown here is derived from an EMBL/GenBank/DDBJ whole genome shotgun (WGS) entry which is preliminary data.</text>
</comment>
<dbReference type="Pfam" id="PF11716">
    <property type="entry name" value="MDMPI_N"/>
    <property type="match status" value="1"/>
</dbReference>
<evidence type="ECO:0000259" key="2">
    <source>
        <dbReference type="Pfam" id="PF11716"/>
    </source>
</evidence>
<gene>
    <name evidence="3" type="ORF">FHR34_003518</name>
</gene>
<dbReference type="EMBL" id="JACHJV010000001">
    <property type="protein sequence ID" value="MBB4924525.1"/>
    <property type="molecule type" value="Genomic_DNA"/>
</dbReference>
<dbReference type="InterPro" id="IPR010872">
    <property type="entry name" value="MDMPI_C-term_domain"/>
</dbReference>
<dbReference type="AlphaFoldDB" id="A0A7W7VWH0"/>
<dbReference type="InterPro" id="IPR036527">
    <property type="entry name" value="SCP2_sterol-bd_dom_sf"/>
</dbReference>
<dbReference type="InterPro" id="IPR024344">
    <property type="entry name" value="MDMPI_metal-binding"/>
</dbReference>
<accession>A0A7W7VWH0</accession>
<proteinExistence type="predicted"/>
<dbReference type="Gene3D" id="1.20.120.450">
    <property type="entry name" value="dinb family like domain"/>
    <property type="match status" value="1"/>
</dbReference>
<dbReference type="InterPro" id="IPR034660">
    <property type="entry name" value="DinB/YfiT-like"/>
</dbReference>
<dbReference type="Pfam" id="PF07398">
    <property type="entry name" value="MDMPI_C"/>
    <property type="match status" value="1"/>
</dbReference>
<evidence type="ECO:0000313" key="4">
    <source>
        <dbReference type="Proteomes" id="UP000540506"/>
    </source>
</evidence>
<evidence type="ECO:0000259" key="1">
    <source>
        <dbReference type="Pfam" id="PF07398"/>
    </source>
</evidence>
<name>A0A7W7VWH0_KITKI</name>
<feature type="domain" description="Mycothiol-dependent maleylpyruvate isomerase metal-binding" evidence="2">
    <location>
        <begin position="15"/>
        <end position="156"/>
    </location>
</feature>
<sequence>MTDNQAVQSLTDAWTQSIESITELLAALPGDSWNRPTECPGWSVRDVVSHVIAVESELLGDPRPIHSLPSDLRHIKDEVSRYLELPVDKRRCHTAPEMTSELEYVIIRRSRALRNATTAAEDVVRFPAGPYSFDLPYQRLLQMRVLDVWVHEQDLRRALRLPGNLDSAAAQVTRDLLLLGLPKIIAKQAGAPAGSVIVFDVTGPLEFLRTVRVDENGRGAIDGQISLGPDVQFTLDWETFLRLACGRVRPEALPAGALRVDGDDELAARILAHFAQTH</sequence>
<dbReference type="SUPFAM" id="SSF109854">
    <property type="entry name" value="DinB/YfiT-like putative metalloenzymes"/>
    <property type="match status" value="1"/>
</dbReference>
<dbReference type="InterPro" id="IPR017517">
    <property type="entry name" value="Maleyloyr_isom"/>
</dbReference>
<dbReference type="Gene3D" id="3.30.1050.10">
    <property type="entry name" value="SCP2 sterol-binding domain"/>
    <property type="match status" value="1"/>
</dbReference>
<feature type="domain" description="MDMPI C-terminal" evidence="1">
    <location>
        <begin position="181"/>
        <end position="269"/>
    </location>
</feature>
<reference evidence="3 4" key="1">
    <citation type="submission" date="2020-08" db="EMBL/GenBank/DDBJ databases">
        <title>Sequencing the genomes of 1000 actinobacteria strains.</title>
        <authorList>
            <person name="Klenk H.-P."/>
        </authorList>
    </citation>
    <scope>NUCLEOTIDE SEQUENCE [LARGE SCALE GENOMIC DNA]</scope>
    <source>
        <strain evidence="3 4">DSM 41654</strain>
    </source>
</reference>
<dbReference type="SUPFAM" id="SSF55718">
    <property type="entry name" value="SCP-like"/>
    <property type="match status" value="1"/>
</dbReference>
<dbReference type="Proteomes" id="UP000540506">
    <property type="component" value="Unassembled WGS sequence"/>
</dbReference>
<dbReference type="NCBIfam" id="TIGR03083">
    <property type="entry name" value="maleylpyruvate isomerase family mycothiol-dependent enzyme"/>
    <property type="match status" value="1"/>
</dbReference>